<evidence type="ECO:0000256" key="5">
    <source>
        <dbReference type="ARBA" id="ARBA00023277"/>
    </source>
</evidence>
<dbReference type="GO" id="GO:0016977">
    <property type="term" value="F:chitosanase activity"/>
    <property type="evidence" value="ECO:0007669"/>
    <property type="project" value="InterPro"/>
</dbReference>
<dbReference type="Pfam" id="PF07335">
    <property type="entry name" value="Glyco_hydro_75"/>
    <property type="match status" value="1"/>
</dbReference>
<keyword evidence="6" id="KW-0326">Glycosidase</keyword>
<evidence type="ECO:0000256" key="2">
    <source>
        <dbReference type="ARBA" id="ARBA00022525"/>
    </source>
</evidence>
<dbReference type="Proteomes" id="UP000614996">
    <property type="component" value="Unassembled WGS sequence"/>
</dbReference>
<dbReference type="PANTHER" id="PTHR42061">
    <property type="entry name" value="ENDO-CHITOSANASE"/>
    <property type="match status" value="1"/>
</dbReference>
<evidence type="ECO:0008006" key="10">
    <source>
        <dbReference type="Google" id="ProtNLM"/>
    </source>
</evidence>
<comment type="subcellular location">
    <subcellularLocation>
        <location evidence="1">Secreted</location>
    </subcellularLocation>
</comment>
<evidence type="ECO:0000256" key="6">
    <source>
        <dbReference type="ARBA" id="ARBA00023295"/>
    </source>
</evidence>
<keyword evidence="7" id="KW-0624">Polysaccharide degradation</keyword>
<dbReference type="EMBL" id="BOPO01000115">
    <property type="protein sequence ID" value="GIL30293.1"/>
    <property type="molecule type" value="Genomic_DNA"/>
</dbReference>
<evidence type="ECO:0000256" key="4">
    <source>
        <dbReference type="ARBA" id="ARBA00022801"/>
    </source>
</evidence>
<comment type="caution">
    <text evidence="8">The sequence shown here is derived from an EMBL/GenBank/DDBJ whole genome shotgun (WGS) entry which is preliminary data.</text>
</comment>
<keyword evidence="9" id="KW-1185">Reference proteome</keyword>
<keyword evidence="2" id="KW-0964">Secreted</keyword>
<protein>
    <recommendedName>
        <fullName evidence="10">Chitosanase (Glycosyl hydrolase group 75)</fullName>
    </recommendedName>
</protein>
<evidence type="ECO:0000256" key="3">
    <source>
        <dbReference type="ARBA" id="ARBA00022729"/>
    </source>
</evidence>
<proteinExistence type="predicted"/>
<dbReference type="AlphaFoldDB" id="A0A8J4ENY5"/>
<name>A0A8J4ENY5_9ACTN</name>
<dbReference type="PANTHER" id="PTHR42061:SF6">
    <property type="entry name" value="ENDO-CHITOSANASE"/>
    <property type="match status" value="1"/>
</dbReference>
<evidence type="ECO:0000256" key="1">
    <source>
        <dbReference type="ARBA" id="ARBA00004613"/>
    </source>
</evidence>
<evidence type="ECO:0000256" key="7">
    <source>
        <dbReference type="ARBA" id="ARBA00023326"/>
    </source>
</evidence>
<reference evidence="9" key="1">
    <citation type="journal article" date="2021" name="Int. J. Syst. Evol. Microbiol.">
        <title>Actinocatenispora comari sp. nov., an endophytic actinomycete isolated from aerial parts of Comarum salesowianum.</title>
        <authorList>
            <person name="Oyunbileg N."/>
            <person name="Iizaka Y."/>
            <person name="Hamada M."/>
            <person name="Davaapurev B.O."/>
            <person name="Fukumoto A."/>
            <person name="Tsetseg B."/>
            <person name="Kato F."/>
            <person name="Tamura T."/>
            <person name="Batkhuu J."/>
            <person name="Anzai Y."/>
        </authorList>
    </citation>
    <scope>NUCLEOTIDE SEQUENCE [LARGE SCALE GENOMIC DNA]</scope>
    <source>
        <strain evidence="9">NUM-2625</strain>
    </source>
</reference>
<evidence type="ECO:0000313" key="8">
    <source>
        <dbReference type="EMBL" id="GIL30293.1"/>
    </source>
</evidence>
<keyword evidence="4" id="KW-0378">Hydrolase</keyword>
<dbReference type="InterPro" id="IPR009939">
    <property type="entry name" value="Chitosanase_fungal"/>
</dbReference>
<keyword evidence="5" id="KW-0119">Carbohydrate metabolism</keyword>
<dbReference type="RefSeq" id="WP_207127946.1">
    <property type="nucleotide sequence ID" value="NZ_BOPO01000115.1"/>
</dbReference>
<dbReference type="GO" id="GO:0000272">
    <property type="term" value="P:polysaccharide catabolic process"/>
    <property type="evidence" value="ECO:0007669"/>
    <property type="project" value="UniProtKB-KW"/>
</dbReference>
<gene>
    <name evidence="8" type="ORF">NUM_55470</name>
</gene>
<sequence length="229" mass="24035">MLTHARRRLPLLILGTFVLVTLGLPAVRPAAARAATPPTAEQLLAKLAHCDQISNGEFATDDGEAPSVPVCGAHGAVFWQADMDIDCDGQTTDACNSDTDPWYQDDTAFHQSDGQPLDAAGLPYVVIPQNNDIFRYSDHDIDGGAVVAVIHGDQVEYAVFGDTGPKNIIGESSYATADALGIDPDPATGGADSGVSYIVFEGTQVDPIESHDQAVADGQAAAQRFLADN</sequence>
<evidence type="ECO:0000313" key="9">
    <source>
        <dbReference type="Proteomes" id="UP000614996"/>
    </source>
</evidence>
<organism evidence="8 9">
    <name type="scientific">Actinocatenispora comari</name>
    <dbReference type="NCBI Taxonomy" id="2807577"/>
    <lineage>
        <taxon>Bacteria</taxon>
        <taxon>Bacillati</taxon>
        <taxon>Actinomycetota</taxon>
        <taxon>Actinomycetes</taxon>
        <taxon>Micromonosporales</taxon>
        <taxon>Micromonosporaceae</taxon>
        <taxon>Actinocatenispora</taxon>
    </lineage>
</organism>
<keyword evidence="3" id="KW-0732">Signal</keyword>
<dbReference type="GO" id="GO:0005576">
    <property type="term" value="C:extracellular region"/>
    <property type="evidence" value="ECO:0007669"/>
    <property type="project" value="UniProtKB-SubCell"/>
</dbReference>
<accession>A0A8J4ENY5</accession>